<dbReference type="Pfam" id="PF13377">
    <property type="entry name" value="Peripla_BP_3"/>
    <property type="match status" value="1"/>
</dbReference>
<dbReference type="GO" id="GO:0000976">
    <property type="term" value="F:transcription cis-regulatory region binding"/>
    <property type="evidence" value="ECO:0007669"/>
    <property type="project" value="TreeGrafter"/>
</dbReference>
<feature type="domain" description="HTH lacI-type" evidence="5">
    <location>
        <begin position="2"/>
        <end position="56"/>
    </location>
</feature>
<evidence type="ECO:0000256" key="3">
    <source>
        <dbReference type="ARBA" id="ARBA00023125"/>
    </source>
</evidence>
<dbReference type="InterPro" id="IPR046335">
    <property type="entry name" value="LacI/GalR-like_sensor"/>
</dbReference>
<dbReference type="SMART" id="SM00354">
    <property type="entry name" value="HTH_LACI"/>
    <property type="match status" value="1"/>
</dbReference>
<evidence type="ECO:0000259" key="5">
    <source>
        <dbReference type="PROSITE" id="PS50932"/>
    </source>
</evidence>
<dbReference type="PANTHER" id="PTHR30146">
    <property type="entry name" value="LACI-RELATED TRANSCRIPTIONAL REPRESSOR"/>
    <property type="match status" value="1"/>
</dbReference>
<evidence type="ECO:0000256" key="2">
    <source>
        <dbReference type="ARBA" id="ARBA00023015"/>
    </source>
</evidence>
<comment type="caution">
    <text evidence="6">The sequence shown here is derived from an EMBL/GenBank/DDBJ whole genome shotgun (WGS) entry which is preliminary data.</text>
</comment>
<dbReference type="PROSITE" id="PS00356">
    <property type="entry name" value="HTH_LACI_1"/>
    <property type="match status" value="1"/>
</dbReference>
<keyword evidence="2" id="KW-0805">Transcription regulation</keyword>
<evidence type="ECO:0000313" key="6">
    <source>
        <dbReference type="EMBL" id="MBC2677234.1"/>
    </source>
</evidence>
<dbReference type="RefSeq" id="WP_122478000.1">
    <property type="nucleotide sequence ID" value="NZ_JACMYH010000001.1"/>
</dbReference>
<dbReference type="GO" id="GO:0003700">
    <property type="term" value="F:DNA-binding transcription factor activity"/>
    <property type="evidence" value="ECO:0007669"/>
    <property type="project" value="TreeGrafter"/>
</dbReference>
<name>A0A7X1KS34_9PSED</name>
<dbReference type="EMBL" id="JACMYH010000001">
    <property type="protein sequence ID" value="MBC2677234.1"/>
    <property type="molecule type" value="Genomic_DNA"/>
</dbReference>
<keyword evidence="4" id="KW-0804">Transcription</keyword>
<keyword evidence="7" id="KW-1185">Reference proteome</keyword>
<evidence type="ECO:0000313" key="7">
    <source>
        <dbReference type="Proteomes" id="UP000546173"/>
    </source>
</evidence>
<dbReference type="PROSITE" id="PS50932">
    <property type="entry name" value="HTH_LACI_2"/>
    <property type="match status" value="1"/>
</dbReference>
<dbReference type="SUPFAM" id="SSF53822">
    <property type="entry name" value="Periplasmic binding protein-like I"/>
    <property type="match status" value="1"/>
</dbReference>
<proteinExistence type="predicted"/>
<accession>A0A7X1KS34</accession>
<dbReference type="InterPro" id="IPR028082">
    <property type="entry name" value="Peripla_BP_I"/>
</dbReference>
<organism evidence="6 7">
    <name type="scientific">Pseudomonas baltica</name>
    <dbReference type="NCBI Taxonomy" id="2762576"/>
    <lineage>
        <taxon>Bacteria</taxon>
        <taxon>Pseudomonadati</taxon>
        <taxon>Pseudomonadota</taxon>
        <taxon>Gammaproteobacteria</taxon>
        <taxon>Pseudomonadales</taxon>
        <taxon>Pseudomonadaceae</taxon>
        <taxon>Pseudomonas</taxon>
    </lineage>
</organism>
<dbReference type="CDD" id="cd06284">
    <property type="entry name" value="PBP1_LacI-like"/>
    <property type="match status" value="1"/>
</dbReference>
<dbReference type="Gene3D" id="3.40.50.2300">
    <property type="match status" value="2"/>
</dbReference>
<dbReference type="Pfam" id="PF00356">
    <property type="entry name" value="LacI"/>
    <property type="match status" value="1"/>
</dbReference>
<evidence type="ECO:0000256" key="1">
    <source>
        <dbReference type="ARBA" id="ARBA00022491"/>
    </source>
</evidence>
<keyword evidence="3 6" id="KW-0238">DNA-binding</keyword>
<sequence>MSNIREVARLAGVSVATVSRALKSPERVLLATRERVNAAVEQAGYRPNLMAVQFRSRRTFNLVILVPHIANSFFARVISGAQKAAQSAGYRVLLCDTLGCEATEREYADLVHAHQADGVLQLRAYDPFASTTDAADLPPIVNACEILEGGRHPTVSLDNHGAARAVTEHLLALGHRRVGLINGPATSPLTRDRRAGYEAALRAAGITPDAKLICPGDFSLKAGYNGALQLLGMPERPTALFCESDEMAIGALKRIKEMGLRVPQDVSLAGFDDIELAAYCDPPLTTIAQPAECFGQHAVDMLISLIEKRPLEVRHVTLPHSLVVRQSTAGVPNGDIASG</sequence>
<dbReference type="AlphaFoldDB" id="A0A7X1KS34"/>
<dbReference type="Gene3D" id="1.10.260.40">
    <property type="entry name" value="lambda repressor-like DNA-binding domains"/>
    <property type="match status" value="1"/>
</dbReference>
<reference evidence="6 7" key="1">
    <citation type="submission" date="2020-08" db="EMBL/GenBank/DDBJ databases">
        <title>Pseudomonas sp. nov.</title>
        <authorList>
            <person name="Gieschler S."/>
            <person name="Fiedler G."/>
            <person name="Brinks E."/>
            <person name="Boehnlein C."/>
            <person name="Franz C.M.A.P."/>
            <person name="Kabisch J."/>
        </authorList>
    </citation>
    <scope>NUCLEOTIDE SEQUENCE [LARGE SCALE GENOMIC DNA]</scope>
    <source>
        <strain evidence="6 7">MBT-2</strain>
    </source>
</reference>
<dbReference type="InterPro" id="IPR000843">
    <property type="entry name" value="HTH_LacI"/>
</dbReference>
<dbReference type="Proteomes" id="UP000546173">
    <property type="component" value="Unassembled WGS sequence"/>
</dbReference>
<dbReference type="SUPFAM" id="SSF47413">
    <property type="entry name" value="lambda repressor-like DNA-binding domains"/>
    <property type="match status" value="1"/>
</dbReference>
<dbReference type="InterPro" id="IPR010982">
    <property type="entry name" value="Lambda_DNA-bd_dom_sf"/>
</dbReference>
<keyword evidence="1" id="KW-0678">Repressor</keyword>
<dbReference type="CDD" id="cd01392">
    <property type="entry name" value="HTH_LacI"/>
    <property type="match status" value="1"/>
</dbReference>
<protein>
    <submittedName>
        <fullName evidence="6">LacI family DNA-binding transcriptional regulator</fullName>
    </submittedName>
</protein>
<dbReference type="PANTHER" id="PTHR30146:SF151">
    <property type="entry name" value="HTH-TYPE TRANSCRIPTIONAL REPRESSOR CYTR"/>
    <property type="match status" value="1"/>
</dbReference>
<gene>
    <name evidence="6" type="ORF">H7993_02420</name>
</gene>
<evidence type="ECO:0000256" key="4">
    <source>
        <dbReference type="ARBA" id="ARBA00023163"/>
    </source>
</evidence>